<sequence>MIRSWAHGGKKKLIRPRPSKGESQAKMSSPIVQPSSFNVSKVSISQPKVMDSGGKMAYLNYGDARSLVVQTPSLPSPFGMSVFDKAGPPKYSIDLAMRGYQENPKVKSFYDALHSLDEFMIDQGVKNSKLWFKSDMKRDVVSAFYTPCVRFGKDKEGNTTPYPPNLKIQLKRSRDGSDFECQFYDLKSKGDPHAQPLKGVPVEEMLVKKVEVTALIQCTGVWFAGGKFGVSWKAVQMRLDSVPAGIHGYSFEEEGDADDADAAEFSAPAGGRPALVDEEEEEEAPRPSKSQPQVVESEEEEDAEVAPAPMPKKVAKVATVKKVLKK</sequence>
<feature type="compositionally biased region" description="Polar residues" evidence="1">
    <location>
        <begin position="21"/>
        <end position="30"/>
    </location>
</feature>
<organism evidence="2">
    <name type="scientific">viral metagenome</name>
    <dbReference type="NCBI Taxonomy" id="1070528"/>
    <lineage>
        <taxon>unclassified sequences</taxon>
        <taxon>metagenomes</taxon>
        <taxon>organismal metagenomes</taxon>
    </lineage>
</organism>
<evidence type="ECO:0000313" key="2">
    <source>
        <dbReference type="EMBL" id="QHU18209.1"/>
    </source>
</evidence>
<feature type="region of interest" description="Disordered" evidence="1">
    <location>
        <begin position="1"/>
        <end position="30"/>
    </location>
</feature>
<dbReference type="EMBL" id="MN740925">
    <property type="protein sequence ID" value="QHU18209.1"/>
    <property type="molecule type" value="Genomic_DNA"/>
</dbReference>
<proteinExistence type="predicted"/>
<evidence type="ECO:0000256" key="1">
    <source>
        <dbReference type="SAM" id="MobiDB-lite"/>
    </source>
</evidence>
<feature type="region of interest" description="Disordered" evidence="1">
    <location>
        <begin position="263"/>
        <end position="313"/>
    </location>
</feature>
<name>A0A6C0KKR3_9ZZZZ</name>
<protein>
    <submittedName>
        <fullName evidence="2">Uncharacterized protein</fullName>
    </submittedName>
</protein>
<reference evidence="2" key="1">
    <citation type="journal article" date="2020" name="Nature">
        <title>Giant virus diversity and host interactions through global metagenomics.</title>
        <authorList>
            <person name="Schulz F."/>
            <person name="Roux S."/>
            <person name="Paez-Espino D."/>
            <person name="Jungbluth S."/>
            <person name="Walsh D.A."/>
            <person name="Denef V.J."/>
            <person name="McMahon K.D."/>
            <person name="Konstantinidis K.T."/>
            <person name="Eloe-Fadrosh E.A."/>
            <person name="Kyrpides N.C."/>
            <person name="Woyke T."/>
        </authorList>
    </citation>
    <scope>NUCLEOTIDE SEQUENCE</scope>
    <source>
        <strain evidence="2">GVMAG-S-3300013006-138</strain>
    </source>
</reference>
<accession>A0A6C0KKR3</accession>
<dbReference type="AlphaFoldDB" id="A0A6C0KKR3"/>
<feature type="compositionally biased region" description="Basic residues" evidence="1">
    <location>
        <begin position="8"/>
        <end position="18"/>
    </location>
</feature>